<evidence type="ECO:0008006" key="3">
    <source>
        <dbReference type="Google" id="ProtNLM"/>
    </source>
</evidence>
<evidence type="ECO:0000313" key="2">
    <source>
        <dbReference type="Proteomes" id="UP000233742"/>
    </source>
</evidence>
<dbReference type="InterPro" id="IPR011990">
    <property type="entry name" value="TPR-like_helical_dom_sf"/>
</dbReference>
<name>A0A2K9F2M3_9RHOB</name>
<dbReference type="KEGG" id="paro:CUV01_08305"/>
<sequence>MVPNILMSRNDGLGARLIPLLSALRLAEATGARLRVHWPSQDKRANVSHYQGLFDAAFCDRYFITDDEAKERRLRIIGASRFQRLTRQEFIAQADAEYDYFVEETGGPAILQGEDPAEVARAYRNAMGLITFTPRIREMMAQIDAAFAGRQVTAYHIRHGDVTSSYRARGKAWPNKYVPPEIYLEHMRQSGTGPDRPALLISDTAASIDWLAARQDGVLRLPDLIQLDDLDSLQFDFLELYAMSRAALIVAPEMSGFSRVAAAIGAVPIDDVGQSLTDASMDAAMTALQQRLLNDSGSFLNDGEIAQSTVHLRRWLDRQDQPGDLSELLDQQLDQGNTVPLMYRMRAEDAYRAGDAAMLAEIAHQARDAMIPLPHVLSEIDTMQALLHLRAGQADTATVLLRRALYHWPMQAFTAEAVRTWLLADPAPTERFYPFEPMVLDLVSLSRGAPQKRVDMRSLVWEIRQFLSSTFRGPLIAAGADADLRDRVLAVEAQDSIRGTPAERSLKSFRSLIEIEGPDPASALALSREMAHDAPVSENRWAAQRFAINLLHQHKFQRARFWFARLVEAFPDEPVYSGYLAGTIMRDGENEVAQAHFERVNPPGEPLRYPVFATRQIQLLDRLKRENEADALYEQLLIATGWAETHVTGAVRRALRQDRPFPHLERLTRLAEEAGPHRAAGALVAQLLHRDGHHDEARQRAQSALDSGAVPAGDLEGIRALLEATADNPTTRDPG</sequence>
<dbReference type="Gene3D" id="1.25.40.10">
    <property type="entry name" value="Tetratricopeptide repeat domain"/>
    <property type="match status" value="1"/>
</dbReference>
<dbReference type="Proteomes" id="UP000233742">
    <property type="component" value="Chromosome"/>
</dbReference>
<protein>
    <recommendedName>
        <fullName evidence="3">Tetratricopeptide repeat protein</fullName>
    </recommendedName>
</protein>
<gene>
    <name evidence="1" type="ORF">CUV01_08305</name>
</gene>
<dbReference type="AlphaFoldDB" id="A0A2K9F2M3"/>
<organism evidence="1 2">
    <name type="scientific">Paracoccus tegillarcae</name>
    <dbReference type="NCBI Taxonomy" id="1529068"/>
    <lineage>
        <taxon>Bacteria</taxon>
        <taxon>Pseudomonadati</taxon>
        <taxon>Pseudomonadota</taxon>
        <taxon>Alphaproteobacteria</taxon>
        <taxon>Rhodobacterales</taxon>
        <taxon>Paracoccaceae</taxon>
        <taxon>Paracoccus</taxon>
    </lineage>
</organism>
<keyword evidence="2" id="KW-1185">Reference proteome</keyword>
<accession>A0A2K9F2M3</accession>
<reference evidence="1 2" key="1">
    <citation type="submission" date="2017-12" db="EMBL/GenBank/DDBJ databases">
        <authorList>
            <person name="Hurst M.R.H."/>
        </authorList>
    </citation>
    <scope>NUCLEOTIDE SEQUENCE [LARGE SCALE GENOMIC DNA]</scope>
    <source>
        <strain evidence="1 2">BM15</strain>
    </source>
</reference>
<dbReference type="EMBL" id="CP025408">
    <property type="protein sequence ID" value="AUH33391.1"/>
    <property type="molecule type" value="Genomic_DNA"/>
</dbReference>
<evidence type="ECO:0000313" key="1">
    <source>
        <dbReference type="EMBL" id="AUH33391.1"/>
    </source>
</evidence>
<proteinExistence type="predicted"/>